<comment type="caution">
    <text evidence="2">The sequence shown here is derived from an EMBL/GenBank/DDBJ whole genome shotgun (WGS) entry which is preliminary data.</text>
</comment>
<feature type="region of interest" description="Disordered" evidence="1">
    <location>
        <begin position="16"/>
        <end position="38"/>
    </location>
</feature>
<name>A0ABW9RDJ1_9GAMM</name>
<organism evidence="2 3">
    <name type="scientific">Erwinia sorbitola</name>
    <dbReference type="NCBI Taxonomy" id="2681984"/>
    <lineage>
        <taxon>Bacteria</taxon>
        <taxon>Pseudomonadati</taxon>
        <taxon>Pseudomonadota</taxon>
        <taxon>Gammaproteobacteria</taxon>
        <taxon>Enterobacterales</taxon>
        <taxon>Erwiniaceae</taxon>
        <taxon>Erwinia</taxon>
    </lineage>
</organism>
<evidence type="ECO:0000313" key="2">
    <source>
        <dbReference type="EMBL" id="MTD28117.1"/>
    </source>
</evidence>
<evidence type="ECO:0008006" key="4">
    <source>
        <dbReference type="Google" id="ProtNLM"/>
    </source>
</evidence>
<dbReference type="EMBL" id="WLZX01000005">
    <property type="protein sequence ID" value="MTD28117.1"/>
    <property type="molecule type" value="Genomic_DNA"/>
</dbReference>
<evidence type="ECO:0000256" key="1">
    <source>
        <dbReference type="SAM" id="MobiDB-lite"/>
    </source>
</evidence>
<evidence type="ECO:0000313" key="3">
    <source>
        <dbReference type="Proteomes" id="UP000480164"/>
    </source>
</evidence>
<keyword evidence="3" id="KW-1185">Reference proteome</keyword>
<reference evidence="2 3" key="1">
    <citation type="submission" date="2019-11" db="EMBL/GenBank/DDBJ databases">
        <title>Erwinia sp. nov., isolated from feces of birds in Tibet plateau of China.</title>
        <authorList>
            <person name="Ge Y."/>
        </authorList>
    </citation>
    <scope>NUCLEOTIDE SEQUENCE [LARGE SCALE GENOMIC DNA]</scope>
    <source>
        <strain evidence="2 3">J316</strain>
    </source>
</reference>
<sequence>MLFLLLLACLRPETTEKDATPSVTGGRERFANYSDTQTRHTPPEAVVVVVAVRKS</sequence>
<gene>
    <name evidence="2" type="ORF">GK011_14330</name>
</gene>
<proteinExistence type="predicted"/>
<accession>A0ABW9RDJ1</accession>
<protein>
    <recommendedName>
        <fullName evidence="4">Secreted protein</fullName>
    </recommendedName>
</protein>
<dbReference type="Proteomes" id="UP000480164">
    <property type="component" value="Unassembled WGS sequence"/>
</dbReference>